<organism evidence="1">
    <name type="scientific">Siphoviridae sp. ctVii20</name>
    <dbReference type="NCBI Taxonomy" id="2825533"/>
    <lineage>
        <taxon>Viruses</taxon>
        <taxon>Duplodnaviria</taxon>
        <taxon>Heunggongvirae</taxon>
        <taxon>Uroviricota</taxon>
        <taxon>Caudoviricetes</taxon>
    </lineage>
</organism>
<evidence type="ECO:0000313" key="1">
    <source>
        <dbReference type="EMBL" id="DAE16807.1"/>
    </source>
</evidence>
<protein>
    <submittedName>
        <fullName evidence="1">Uncharacterized protein</fullName>
    </submittedName>
</protein>
<dbReference type="EMBL" id="BK015631">
    <property type="protein sequence ID" value="DAE16807.1"/>
    <property type="molecule type" value="Genomic_DNA"/>
</dbReference>
<reference evidence="1" key="1">
    <citation type="journal article" date="2021" name="Proc. Natl. Acad. Sci. U.S.A.">
        <title>A Catalog of Tens of Thousands of Viruses from Human Metagenomes Reveals Hidden Associations with Chronic Diseases.</title>
        <authorList>
            <person name="Tisza M.J."/>
            <person name="Buck C.B."/>
        </authorList>
    </citation>
    <scope>NUCLEOTIDE SEQUENCE</scope>
    <source>
        <strain evidence="1">CtVii20</strain>
    </source>
</reference>
<sequence>MADYFHIYTNNPTVGQKDGTVISEARSFTSPLSVTLDAAEGAETIVKCAVRCDSGYTTDSSGVTITPYYYNGSEYVASGGNVAKWKLAKDASIPASNTYTLTTLGAGGEEVTLGDVTLVYNQDFGGSTLEQVAMYLVQAFNRMSTLYTATNDGAEITISEKVAGSGHTPGASLIQGPLGSDGTTRTTPTFAITDGTPVDGKVATAEDMKLRGNWSSSLTLSGTIGETNIIFWVKVSAAEDEKPAKDITTALHCTANIYDNTTTTT</sequence>
<accession>A0A8S5QC12</accession>
<name>A0A8S5QC12_9CAUD</name>
<proteinExistence type="predicted"/>